<feature type="binding site" evidence="10">
    <location>
        <position position="121"/>
    </location>
    <ligand>
        <name>NAD(+)</name>
        <dbReference type="ChEBI" id="CHEBI:57540"/>
    </ligand>
</feature>
<dbReference type="PANTHER" id="PTHR43750:SF3">
    <property type="entry name" value="UDP-GLUCOSE 6-DEHYDROGENASE TUAD"/>
    <property type="match status" value="1"/>
</dbReference>
<dbReference type="PIRSF" id="PIRSF500134">
    <property type="entry name" value="UDPglc_DH_bac"/>
    <property type="match status" value="1"/>
</dbReference>
<feature type="domain" description="UDP-glucose/GDP-mannose dehydrogenase C-terminal" evidence="11">
    <location>
        <begin position="313"/>
        <end position="414"/>
    </location>
</feature>
<dbReference type="GO" id="GO:0051287">
    <property type="term" value="F:NAD binding"/>
    <property type="evidence" value="ECO:0007669"/>
    <property type="project" value="InterPro"/>
</dbReference>
<dbReference type="GO" id="GO:0006065">
    <property type="term" value="P:UDP-glucuronate biosynthetic process"/>
    <property type="evidence" value="ECO:0007669"/>
    <property type="project" value="UniProtKB-UniPathway"/>
</dbReference>
<evidence type="ECO:0000256" key="1">
    <source>
        <dbReference type="ARBA" id="ARBA00004701"/>
    </source>
</evidence>
<feature type="binding site" evidence="10">
    <location>
        <position position="155"/>
    </location>
    <ligand>
        <name>NAD(+)</name>
        <dbReference type="ChEBI" id="CHEBI:57540"/>
    </ligand>
</feature>
<dbReference type="Gene3D" id="1.20.5.100">
    <property type="entry name" value="Cytochrome c1, transmembrane anchor, C-terminal"/>
    <property type="match status" value="1"/>
</dbReference>
<keyword evidence="5 7" id="KW-0520">NAD</keyword>
<dbReference type="GO" id="GO:0000271">
    <property type="term" value="P:polysaccharide biosynthetic process"/>
    <property type="evidence" value="ECO:0007669"/>
    <property type="project" value="InterPro"/>
</dbReference>
<feature type="binding site" evidence="10">
    <location>
        <position position="86"/>
    </location>
    <ligand>
        <name>NAD(+)</name>
        <dbReference type="ChEBI" id="CHEBI:57540"/>
    </ligand>
</feature>
<comment type="catalytic activity">
    <reaction evidence="6 7">
        <text>UDP-alpha-D-glucose + 2 NAD(+) + H2O = UDP-alpha-D-glucuronate + 2 NADH + 3 H(+)</text>
        <dbReference type="Rhea" id="RHEA:23596"/>
        <dbReference type="ChEBI" id="CHEBI:15377"/>
        <dbReference type="ChEBI" id="CHEBI:15378"/>
        <dbReference type="ChEBI" id="CHEBI:57540"/>
        <dbReference type="ChEBI" id="CHEBI:57945"/>
        <dbReference type="ChEBI" id="CHEBI:58052"/>
        <dbReference type="ChEBI" id="CHEBI:58885"/>
        <dbReference type="EC" id="1.1.1.22"/>
    </reaction>
</comment>
<dbReference type="PIRSF" id="PIRSF000124">
    <property type="entry name" value="UDPglc_GDPman_dh"/>
    <property type="match status" value="1"/>
</dbReference>
<feature type="binding site" evidence="10">
    <location>
        <position position="327"/>
    </location>
    <ligand>
        <name>NAD(+)</name>
        <dbReference type="ChEBI" id="CHEBI:57540"/>
    </ligand>
</feature>
<dbReference type="SMART" id="SM00984">
    <property type="entry name" value="UDPG_MGDP_dh_C"/>
    <property type="match status" value="1"/>
</dbReference>
<dbReference type="InterPro" id="IPR028357">
    <property type="entry name" value="UDPglc_DH_bac"/>
</dbReference>
<feature type="binding site" evidence="9">
    <location>
        <position position="320"/>
    </location>
    <ligand>
        <name>substrate</name>
    </ligand>
</feature>
<dbReference type="SUPFAM" id="SSF52413">
    <property type="entry name" value="UDP-glucose/GDP-mannose dehydrogenase C-terminal domain"/>
    <property type="match status" value="1"/>
</dbReference>
<protein>
    <recommendedName>
        <fullName evidence="3 7">UDP-glucose 6-dehydrogenase</fullName>
        <ecNumber evidence="3 7">1.1.1.22</ecNumber>
    </recommendedName>
</protein>
<feature type="active site" description="Nucleophile" evidence="8">
    <location>
        <position position="260"/>
    </location>
</feature>
<organism evidence="12 13">
    <name type="scientific">candidate division TA06 bacterium DG_78</name>
    <dbReference type="NCBI Taxonomy" id="1703772"/>
    <lineage>
        <taxon>Bacteria</taxon>
        <taxon>Bacteria division TA06</taxon>
    </lineage>
</organism>
<dbReference type="Pfam" id="PF00984">
    <property type="entry name" value="UDPG_MGDP_dh"/>
    <property type="match status" value="1"/>
</dbReference>
<dbReference type="InterPro" id="IPR008927">
    <property type="entry name" value="6-PGluconate_DH-like_C_sf"/>
</dbReference>
<feature type="binding site" evidence="10">
    <location>
        <position position="35"/>
    </location>
    <ligand>
        <name>NAD(+)</name>
        <dbReference type="ChEBI" id="CHEBI:57540"/>
    </ligand>
</feature>
<dbReference type="InterPro" id="IPR036291">
    <property type="entry name" value="NAD(P)-bd_dom_sf"/>
</dbReference>
<feature type="binding site" evidence="9">
    <location>
        <position position="204"/>
    </location>
    <ligand>
        <name>substrate</name>
    </ligand>
</feature>
<evidence type="ECO:0000256" key="7">
    <source>
        <dbReference type="PIRNR" id="PIRNR000124"/>
    </source>
</evidence>
<evidence type="ECO:0000256" key="2">
    <source>
        <dbReference type="ARBA" id="ARBA00006601"/>
    </source>
</evidence>
<sequence length="429" mass="47418">MKVCMIGAGYVGLVSGTCFADIGHNVVCVDNDEDKINTLKKGDIPIYEPGLKELVNKNVKAGRLSFTTSIREGVEQSLFLFIAVGTPPKENGEPDLSSIEKVAQEIGAAMNEYKIVVEKSTVPVQTGKWVRTVVERFSRQMKDFDVASNPEFLREGSAIDDFLHPDRVVLGVESKKAEEKLLELYKPIDAPKIVTDIASAELIKHASNSFLSMKISFINAISILCEKSGADVLKVAEGMGTDKRIGRAFLNAGLGFGGFCFPKDLKAFIGIAAKLGYDFGLLKEVERINQEQMLGAVAKIEDTLWNLRDKKIGVLGLAFKPNTDDMRFAPSITIIKELQKHGATIKAYDPVSMTRAKTVMPDIEYCDDAYQVAQGADAVILVTEWEEFQNLDLKRIRDSMRQPVFLDGRNVFEPDKMKELGFIYSGVGR</sequence>
<evidence type="ECO:0000256" key="9">
    <source>
        <dbReference type="PIRSR" id="PIRSR500134-2"/>
    </source>
</evidence>
<dbReference type="Proteomes" id="UP000051012">
    <property type="component" value="Unassembled WGS sequence"/>
</dbReference>
<dbReference type="SUPFAM" id="SSF48179">
    <property type="entry name" value="6-phosphogluconate dehydrogenase C-terminal domain-like"/>
    <property type="match status" value="1"/>
</dbReference>
<evidence type="ECO:0000256" key="5">
    <source>
        <dbReference type="ARBA" id="ARBA00023027"/>
    </source>
</evidence>
<comment type="caution">
    <text evidence="12">The sequence shown here is derived from an EMBL/GenBank/DDBJ whole genome shotgun (WGS) entry which is preliminary data.</text>
</comment>
<dbReference type="PANTHER" id="PTHR43750">
    <property type="entry name" value="UDP-GLUCOSE 6-DEHYDROGENASE TUAD"/>
    <property type="match status" value="1"/>
</dbReference>
<dbReference type="GO" id="GO:0003979">
    <property type="term" value="F:UDP-glucose 6-dehydrogenase activity"/>
    <property type="evidence" value="ECO:0007669"/>
    <property type="project" value="UniProtKB-EC"/>
</dbReference>
<dbReference type="InterPro" id="IPR014026">
    <property type="entry name" value="UDP-Glc/GDP-Man_DH_dimer"/>
</dbReference>
<evidence type="ECO:0000256" key="3">
    <source>
        <dbReference type="ARBA" id="ARBA00012954"/>
    </source>
</evidence>
<reference evidence="12 13" key="1">
    <citation type="journal article" date="2015" name="Microbiome">
        <title>Genomic resolution of linkages in carbon, nitrogen, and sulfur cycling among widespread estuary sediment bacteria.</title>
        <authorList>
            <person name="Baker B.J."/>
            <person name="Lazar C.S."/>
            <person name="Teske A.P."/>
            <person name="Dick G.J."/>
        </authorList>
    </citation>
    <scope>NUCLEOTIDE SEQUENCE [LARGE SCALE GENOMIC DNA]</scope>
    <source>
        <strain evidence="12">DG_78</strain>
    </source>
</reference>
<keyword evidence="4 7" id="KW-0560">Oxidoreductase</keyword>
<dbReference type="AlphaFoldDB" id="A0A0S7YCL6"/>
<dbReference type="InterPro" id="IPR001732">
    <property type="entry name" value="UDP-Glc/GDP-Man_DH_N"/>
</dbReference>
<evidence type="ECO:0000256" key="8">
    <source>
        <dbReference type="PIRSR" id="PIRSR500134-1"/>
    </source>
</evidence>
<name>A0A0S7YCL6_UNCT6</name>
<evidence type="ECO:0000256" key="4">
    <source>
        <dbReference type="ARBA" id="ARBA00023002"/>
    </source>
</evidence>
<feature type="binding site" evidence="10">
    <location>
        <position position="30"/>
    </location>
    <ligand>
        <name>NAD(+)</name>
        <dbReference type="ChEBI" id="CHEBI:57540"/>
    </ligand>
</feature>
<dbReference type="UniPathway" id="UPA00038">
    <property type="reaction ID" value="UER00491"/>
</dbReference>
<dbReference type="Gene3D" id="3.40.50.720">
    <property type="entry name" value="NAD(P)-binding Rossmann-like Domain"/>
    <property type="match status" value="2"/>
</dbReference>
<proteinExistence type="inferred from homology"/>
<feature type="binding site" evidence="10">
    <location>
        <position position="263"/>
    </location>
    <ligand>
        <name>NAD(+)</name>
        <dbReference type="ChEBI" id="CHEBI:57540"/>
    </ligand>
</feature>
<feature type="binding site" evidence="9">
    <location>
        <position position="257"/>
    </location>
    <ligand>
        <name>substrate</name>
    </ligand>
</feature>
<evidence type="ECO:0000256" key="10">
    <source>
        <dbReference type="PIRSR" id="PIRSR500134-3"/>
    </source>
</evidence>
<evidence type="ECO:0000313" key="12">
    <source>
        <dbReference type="EMBL" id="KPJ72514.1"/>
    </source>
</evidence>
<dbReference type="NCBIfam" id="TIGR03026">
    <property type="entry name" value="NDP-sugDHase"/>
    <property type="match status" value="1"/>
</dbReference>
<dbReference type="EMBL" id="LJNI01000070">
    <property type="protein sequence ID" value="KPJ72514.1"/>
    <property type="molecule type" value="Genomic_DNA"/>
</dbReference>
<dbReference type="InterPro" id="IPR014027">
    <property type="entry name" value="UDP-Glc/GDP-Man_DH_C"/>
</dbReference>
<accession>A0A0S7YCL6</accession>
<feature type="binding site" evidence="9">
    <location>
        <begin position="249"/>
        <end position="253"/>
    </location>
    <ligand>
        <name>substrate</name>
    </ligand>
</feature>
<gene>
    <name evidence="12" type="ORF">AMJ52_06055</name>
</gene>
<comment type="similarity">
    <text evidence="2 7">Belongs to the UDP-glucose/GDP-mannose dehydrogenase family.</text>
</comment>
<dbReference type="Pfam" id="PF03720">
    <property type="entry name" value="UDPG_MGDP_dh_C"/>
    <property type="match status" value="1"/>
</dbReference>
<dbReference type="EC" id="1.1.1.22" evidence="3 7"/>
<evidence type="ECO:0000256" key="6">
    <source>
        <dbReference type="ARBA" id="ARBA00047473"/>
    </source>
</evidence>
<comment type="pathway">
    <text evidence="1">Nucleotide-sugar biosynthesis; UDP-alpha-D-glucuronate biosynthesis; UDP-alpha-D-glucuronate from UDP-alpha-D-glucose: step 1/1.</text>
</comment>
<feature type="binding site" evidence="9">
    <location>
        <begin position="152"/>
        <end position="155"/>
    </location>
    <ligand>
        <name>substrate</name>
    </ligand>
</feature>
<dbReference type="Pfam" id="PF03721">
    <property type="entry name" value="UDPG_MGDP_dh_N"/>
    <property type="match status" value="1"/>
</dbReference>
<evidence type="ECO:0000259" key="11">
    <source>
        <dbReference type="SMART" id="SM00984"/>
    </source>
</evidence>
<dbReference type="SUPFAM" id="SSF51735">
    <property type="entry name" value="NAD(P)-binding Rossmann-fold domains"/>
    <property type="match status" value="1"/>
</dbReference>
<dbReference type="PATRIC" id="fig|1703772.3.peg.1889"/>
<dbReference type="InterPro" id="IPR036220">
    <property type="entry name" value="UDP-Glc/GDP-Man_DH_C_sf"/>
</dbReference>
<evidence type="ECO:0000313" key="13">
    <source>
        <dbReference type="Proteomes" id="UP000051012"/>
    </source>
</evidence>
<dbReference type="InterPro" id="IPR017476">
    <property type="entry name" value="UDP-Glc/GDP-Man"/>
</dbReference>